<dbReference type="EMBL" id="BGPR01000480">
    <property type="protein sequence ID" value="GBM22452.1"/>
    <property type="molecule type" value="Genomic_DNA"/>
</dbReference>
<organism evidence="1 2">
    <name type="scientific">Araneus ventricosus</name>
    <name type="common">Orbweaver spider</name>
    <name type="synonym">Epeira ventricosa</name>
    <dbReference type="NCBI Taxonomy" id="182803"/>
    <lineage>
        <taxon>Eukaryota</taxon>
        <taxon>Metazoa</taxon>
        <taxon>Ecdysozoa</taxon>
        <taxon>Arthropoda</taxon>
        <taxon>Chelicerata</taxon>
        <taxon>Arachnida</taxon>
        <taxon>Araneae</taxon>
        <taxon>Araneomorphae</taxon>
        <taxon>Entelegynae</taxon>
        <taxon>Araneoidea</taxon>
        <taxon>Araneidae</taxon>
        <taxon>Araneus</taxon>
    </lineage>
</organism>
<evidence type="ECO:0000313" key="1">
    <source>
        <dbReference type="EMBL" id="GBM22452.1"/>
    </source>
</evidence>
<protein>
    <submittedName>
        <fullName evidence="1">Uncharacterized protein</fullName>
    </submittedName>
</protein>
<sequence>MVWREPRCHLTDCYFCMTSTIGFSSKSKHTIQYPNISSAVRPVPHNESLPIPVAPKTYTLQPETDLEDFETQPGSSMSTDDNEEYPVNLVHRQPHLVTQPEVNDLVRDLELPKSKSQLLGSRLQQWNLF</sequence>
<keyword evidence="2" id="KW-1185">Reference proteome</keyword>
<reference evidence="1 2" key="1">
    <citation type="journal article" date="2019" name="Sci. Rep.">
        <title>Orb-weaving spider Araneus ventricosus genome elucidates the spidroin gene catalogue.</title>
        <authorList>
            <person name="Kono N."/>
            <person name="Nakamura H."/>
            <person name="Ohtoshi R."/>
            <person name="Moran D.A.P."/>
            <person name="Shinohara A."/>
            <person name="Yoshida Y."/>
            <person name="Fujiwara M."/>
            <person name="Mori M."/>
            <person name="Tomita M."/>
            <person name="Arakawa K."/>
        </authorList>
    </citation>
    <scope>NUCLEOTIDE SEQUENCE [LARGE SCALE GENOMIC DNA]</scope>
</reference>
<gene>
    <name evidence="1" type="ORF">AVEN_221515_1</name>
</gene>
<comment type="caution">
    <text evidence="1">The sequence shown here is derived from an EMBL/GenBank/DDBJ whole genome shotgun (WGS) entry which is preliminary data.</text>
</comment>
<accession>A0A4Y2E076</accession>
<proteinExistence type="predicted"/>
<dbReference type="AlphaFoldDB" id="A0A4Y2E076"/>
<dbReference type="OrthoDB" id="7490920at2759"/>
<name>A0A4Y2E076_ARAVE</name>
<evidence type="ECO:0000313" key="2">
    <source>
        <dbReference type="Proteomes" id="UP000499080"/>
    </source>
</evidence>
<dbReference type="Proteomes" id="UP000499080">
    <property type="component" value="Unassembled WGS sequence"/>
</dbReference>